<reference evidence="9" key="1">
    <citation type="submission" date="2024-07" db="EMBL/GenBank/DDBJ databases">
        <title>Complete genome sequences of cellulolytic bacteria, Kitasatospora sp. CMC57 and Streptomyces sp. CMC78, isolated from Japanese agricultural soil.</title>
        <authorList>
            <person name="Hashimoto T."/>
            <person name="Ito M."/>
            <person name="Iwamoto M."/>
            <person name="Fukahori D."/>
            <person name="Shoda T."/>
            <person name="Sakoda M."/>
            <person name="Morohoshi T."/>
            <person name="Mitsuboshi M."/>
            <person name="Nishizawa T."/>
        </authorList>
    </citation>
    <scope>NUCLEOTIDE SEQUENCE</scope>
    <source>
        <strain evidence="9">CMC57</strain>
    </source>
</reference>
<protein>
    <recommendedName>
        <fullName evidence="2">histidine kinase</fullName>
        <ecNumber evidence="2">2.7.13.3</ecNumber>
    </recommendedName>
</protein>
<gene>
    <name evidence="9" type="ORF">KCMC57_62210</name>
</gene>
<organism evidence="9">
    <name type="scientific">Kitasatospora sp. CMC57</name>
    <dbReference type="NCBI Taxonomy" id="3231513"/>
    <lineage>
        <taxon>Bacteria</taxon>
        <taxon>Bacillati</taxon>
        <taxon>Actinomycetota</taxon>
        <taxon>Actinomycetes</taxon>
        <taxon>Kitasatosporales</taxon>
        <taxon>Streptomycetaceae</taxon>
        <taxon>Kitasatospora</taxon>
    </lineage>
</organism>
<keyword evidence="4" id="KW-0808">Transferase</keyword>
<evidence type="ECO:0000256" key="6">
    <source>
        <dbReference type="ARBA" id="ARBA00023012"/>
    </source>
</evidence>
<accession>A0AB33K851</accession>
<dbReference type="PROSITE" id="PS50109">
    <property type="entry name" value="HIS_KIN"/>
    <property type="match status" value="1"/>
</dbReference>
<evidence type="ECO:0000259" key="8">
    <source>
        <dbReference type="PROSITE" id="PS50109"/>
    </source>
</evidence>
<proteinExistence type="predicted"/>
<dbReference type="RefSeq" id="WP_407991911.1">
    <property type="nucleotide sequence ID" value="NZ_AP035881.2"/>
</dbReference>
<dbReference type="InterPro" id="IPR036890">
    <property type="entry name" value="HATPase_C_sf"/>
</dbReference>
<sequence length="71" mass="7151">MDGTVDDAGPGVPAGRTRSLLERFPSGAGSTGLGLSIAAWVAHAHGGSLTVATSARGGARFLLRIPVQKRP</sequence>
<evidence type="ECO:0000256" key="1">
    <source>
        <dbReference type="ARBA" id="ARBA00000085"/>
    </source>
</evidence>
<keyword evidence="3" id="KW-0597">Phosphoprotein</keyword>
<dbReference type="InterPro" id="IPR003594">
    <property type="entry name" value="HATPase_dom"/>
</dbReference>
<dbReference type="InterPro" id="IPR050980">
    <property type="entry name" value="2C_sensor_his_kinase"/>
</dbReference>
<name>A0AB33K851_9ACTN</name>
<dbReference type="PANTHER" id="PTHR44936:SF9">
    <property type="entry name" value="SENSOR PROTEIN CREC"/>
    <property type="match status" value="1"/>
</dbReference>
<dbReference type="GO" id="GO:0000160">
    <property type="term" value="P:phosphorelay signal transduction system"/>
    <property type="evidence" value="ECO:0007669"/>
    <property type="project" value="UniProtKB-KW"/>
</dbReference>
<dbReference type="PRINTS" id="PR00344">
    <property type="entry name" value="BCTRLSENSOR"/>
</dbReference>
<evidence type="ECO:0000256" key="2">
    <source>
        <dbReference type="ARBA" id="ARBA00012438"/>
    </source>
</evidence>
<evidence type="ECO:0000313" key="9">
    <source>
        <dbReference type="EMBL" id="BFP49853.1"/>
    </source>
</evidence>
<dbReference type="CDD" id="cd00075">
    <property type="entry name" value="HATPase"/>
    <property type="match status" value="1"/>
</dbReference>
<dbReference type="InterPro" id="IPR004358">
    <property type="entry name" value="Sig_transdc_His_kin-like_C"/>
</dbReference>
<feature type="region of interest" description="Disordered" evidence="7">
    <location>
        <begin position="1"/>
        <end position="23"/>
    </location>
</feature>
<evidence type="ECO:0000256" key="5">
    <source>
        <dbReference type="ARBA" id="ARBA00022777"/>
    </source>
</evidence>
<evidence type="ECO:0000256" key="3">
    <source>
        <dbReference type="ARBA" id="ARBA00022553"/>
    </source>
</evidence>
<dbReference type="AlphaFoldDB" id="A0AB33K851"/>
<evidence type="ECO:0000256" key="4">
    <source>
        <dbReference type="ARBA" id="ARBA00022679"/>
    </source>
</evidence>
<keyword evidence="5" id="KW-0418">Kinase</keyword>
<dbReference type="PANTHER" id="PTHR44936">
    <property type="entry name" value="SENSOR PROTEIN CREC"/>
    <property type="match status" value="1"/>
</dbReference>
<dbReference type="EMBL" id="AP035881">
    <property type="protein sequence ID" value="BFP49853.1"/>
    <property type="molecule type" value="Genomic_DNA"/>
</dbReference>
<keyword evidence="6" id="KW-0902">Two-component regulatory system</keyword>
<dbReference type="Gene3D" id="3.30.565.10">
    <property type="entry name" value="Histidine kinase-like ATPase, C-terminal domain"/>
    <property type="match status" value="1"/>
</dbReference>
<dbReference type="GO" id="GO:0004673">
    <property type="term" value="F:protein histidine kinase activity"/>
    <property type="evidence" value="ECO:0007669"/>
    <property type="project" value="UniProtKB-EC"/>
</dbReference>
<evidence type="ECO:0000256" key="7">
    <source>
        <dbReference type="SAM" id="MobiDB-lite"/>
    </source>
</evidence>
<dbReference type="SUPFAM" id="SSF55874">
    <property type="entry name" value="ATPase domain of HSP90 chaperone/DNA topoisomerase II/histidine kinase"/>
    <property type="match status" value="1"/>
</dbReference>
<dbReference type="EC" id="2.7.13.3" evidence="2"/>
<dbReference type="InterPro" id="IPR005467">
    <property type="entry name" value="His_kinase_dom"/>
</dbReference>
<dbReference type="Pfam" id="PF02518">
    <property type="entry name" value="HATPase_c"/>
    <property type="match status" value="1"/>
</dbReference>
<comment type="catalytic activity">
    <reaction evidence="1">
        <text>ATP + protein L-histidine = ADP + protein N-phospho-L-histidine.</text>
        <dbReference type="EC" id="2.7.13.3"/>
    </reaction>
</comment>
<feature type="domain" description="Histidine kinase" evidence="8">
    <location>
        <begin position="1"/>
        <end position="69"/>
    </location>
</feature>